<sequence>PREETKHKIKRSRLSNNNQTVLFFLSNKGHSFPTDTQQLEHNLLTPWVPYRSAGKIKTDDGSSTTAADLHLDAGPSPIPPSGCRLRGDEVPSSGSTRHPLYGNCVSGGPCLA</sequence>
<name>A0ABD0M956_9CAEN</name>
<evidence type="ECO:0000256" key="1">
    <source>
        <dbReference type="SAM" id="MobiDB-lite"/>
    </source>
</evidence>
<keyword evidence="3" id="KW-1185">Reference proteome</keyword>
<evidence type="ECO:0000313" key="3">
    <source>
        <dbReference type="Proteomes" id="UP001519460"/>
    </source>
</evidence>
<evidence type="ECO:0000313" key="2">
    <source>
        <dbReference type="EMBL" id="KAK7507931.1"/>
    </source>
</evidence>
<accession>A0ABD0M956</accession>
<dbReference type="Proteomes" id="UP001519460">
    <property type="component" value="Unassembled WGS sequence"/>
</dbReference>
<gene>
    <name evidence="2" type="ORF">BaRGS_00000896</name>
</gene>
<comment type="caution">
    <text evidence="2">The sequence shown here is derived from an EMBL/GenBank/DDBJ whole genome shotgun (WGS) entry which is preliminary data.</text>
</comment>
<feature type="region of interest" description="Disordered" evidence="1">
    <location>
        <begin position="55"/>
        <end position="112"/>
    </location>
</feature>
<dbReference type="AlphaFoldDB" id="A0ABD0M956"/>
<organism evidence="2 3">
    <name type="scientific">Batillaria attramentaria</name>
    <dbReference type="NCBI Taxonomy" id="370345"/>
    <lineage>
        <taxon>Eukaryota</taxon>
        <taxon>Metazoa</taxon>
        <taxon>Spiralia</taxon>
        <taxon>Lophotrochozoa</taxon>
        <taxon>Mollusca</taxon>
        <taxon>Gastropoda</taxon>
        <taxon>Caenogastropoda</taxon>
        <taxon>Sorbeoconcha</taxon>
        <taxon>Cerithioidea</taxon>
        <taxon>Batillariidae</taxon>
        <taxon>Batillaria</taxon>
    </lineage>
</organism>
<dbReference type="EMBL" id="JACVVK020000003">
    <property type="protein sequence ID" value="KAK7507931.1"/>
    <property type="molecule type" value="Genomic_DNA"/>
</dbReference>
<reference evidence="2 3" key="1">
    <citation type="journal article" date="2023" name="Sci. Data">
        <title>Genome assembly of the Korean intertidal mud-creeper Batillaria attramentaria.</title>
        <authorList>
            <person name="Patra A.K."/>
            <person name="Ho P.T."/>
            <person name="Jun S."/>
            <person name="Lee S.J."/>
            <person name="Kim Y."/>
            <person name="Won Y.J."/>
        </authorList>
    </citation>
    <scope>NUCLEOTIDE SEQUENCE [LARGE SCALE GENOMIC DNA]</scope>
    <source>
        <strain evidence="2">Wonlab-2016</strain>
    </source>
</reference>
<feature type="non-terminal residue" evidence="2">
    <location>
        <position position="1"/>
    </location>
</feature>
<protein>
    <submittedName>
        <fullName evidence="2">Uncharacterized protein</fullName>
    </submittedName>
</protein>
<proteinExistence type="predicted"/>